<name>A0A9Q3P7N9_9BASI</name>
<dbReference type="AlphaFoldDB" id="A0A9Q3P7N9"/>
<dbReference type="Proteomes" id="UP000765509">
    <property type="component" value="Unassembled WGS sequence"/>
</dbReference>
<gene>
    <name evidence="1" type="ORF">O181_091613</name>
</gene>
<comment type="caution">
    <text evidence="1">The sequence shown here is derived from an EMBL/GenBank/DDBJ whole genome shotgun (WGS) entry which is preliminary data.</text>
</comment>
<reference evidence="1" key="1">
    <citation type="submission" date="2021-03" db="EMBL/GenBank/DDBJ databases">
        <title>Draft genome sequence of rust myrtle Austropuccinia psidii MF-1, a brazilian biotype.</title>
        <authorList>
            <person name="Quecine M.C."/>
            <person name="Pachon D.M.R."/>
            <person name="Bonatelli M.L."/>
            <person name="Correr F.H."/>
            <person name="Franceschini L.M."/>
            <person name="Leite T.F."/>
            <person name="Margarido G.R.A."/>
            <person name="Almeida C.A."/>
            <person name="Ferrarezi J.A."/>
            <person name="Labate C.A."/>
        </authorList>
    </citation>
    <scope>NUCLEOTIDE SEQUENCE</scope>
    <source>
        <strain evidence="1">MF-1</strain>
    </source>
</reference>
<protein>
    <submittedName>
        <fullName evidence="1">Uncharacterized protein</fullName>
    </submittedName>
</protein>
<sequence>MSTPSQPLCIGMINICIKINSDITLNNDISSLRSWIILLNNQHILFLYLPNQLNPIGSLPEAVAETLIPFLRAPQTLMHCGPGGAWIENCQSNPNQTLFVKGVFMTDPDEPSSS</sequence>
<organism evidence="1 2">
    <name type="scientific">Austropuccinia psidii MF-1</name>
    <dbReference type="NCBI Taxonomy" id="1389203"/>
    <lineage>
        <taxon>Eukaryota</taxon>
        <taxon>Fungi</taxon>
        <taxon>Dikarya</taxon>
        <taxon>Basidiomycota</taxon>
        <taxon>Pucciniomycotina</taxon>
        <taxon>Pucciniomycetes</taxon>
        <taxon>Pucciniales</taxon>
        <taxon>Sphaerophragmiaceae</taxon>
        <taxon>Austropuccinia</taxon>
    </lineage>
</organism>
<evidence type="ECO:0000313" key="2">
    <source>
        <dbReference type="Proteomes" id="UP000765509"/>
    </source>
</evidence>
<proteinExistence type="predicted"/>
<evidence type="ECO:0000313" key="1">
    <source>
        <dbReference type="EMBL" id="MBW0551898.1"/>
    </source>
</evidence>
<dbReference type="EMBL" id="AVOT02057865">
    <property type="protein sequence ID" value="MBW0551898.1"/>
    <property type="molecule type" value="Genomic_DNA"/>
</dbReference>
<keyword evidence="2" id="KW-1185">Reference proteome</keyword>
<accession>A0A9Q3P7N9</accession>